<protein>
    <submittedName>
        <fullName evidence="1">Uncharacterized protein</fullName>
    </submittedName>
</protein>
<dbReference type="EMBL" id="JALBCA010000073">
    <property type="protein sequence ID" value="KAI2384407.1"/>
    <property type="molecule type" value="Genomic_DNA"/>
</dbReference>
<sequence length="400" mass="45302">MSSHSQAIPIVEETQNPDYDPKKFYPARIGETLHSKYCLISKLGFGSGSTVWLAKDVSRWRWQSNKYVAIKITNSKPEDRTAARNEIQIHRQISQVHSSHEGQNFVRQLEESFEIKGPFGSHDCLVFEPLRESIWMLGRRFGPIGLPPPLAKAFLKVILTSLDYLHTECHVIHTDLKADNFILAFEDSAVLEDYVQEQDRNPASFTEIDGRPIYESRPDFGPLRKGVGRLKTIDFGTAVSGGVLKPHNHDIQPLQFSAPEVILRATWTYSTDIWNLGTMLWEIFTEAPPFSGCGPGSTTYSVEAHLAQMIRLLGPPPPELLSRGDPAIVSRLFSKEGEFKYPHLIPPDGYGLSSITPFLEGEDKRLFLEFAKRMLKWLPEQRATAAELIEDPWLTFNLKI</sequence>
<name>A0ACB8UVW0_9EURO</name>
<organism evidence="1">
    <name type="scientific">Ophidiomyces ophidiicola</name>
    <dbReference type="NCBI Taxonomy" id="1387563"/>
    <lineage>
        <taxon>Eukaryota</taxon>
        <taxon>Fungi</taxon>
        <taxon>Dikarya</taxon>
        <taxon>Ascomycota</taxon>
        <taxon>Pezizomycotina</taxon>
        <taxon>Eurotiomycetes</taxon>
        <taxon>Eurotiomycetidae</taxon>
        <taxon>Onygenales</taxon>
        <taxon>Onygenaceae</taxon>
        <taxon>Ophidiomyces</taxon>
    </lineage>
</organism>
<comment type="caution">
    <text evidence="1">The sequence shown here is derived from an EMBL/GenBank/DDBJ whole genome shotgun (WGS) entry which is preliminary data.</text>
</comment>
<proteinExistence type="predicted"/>
<gene>
    <name evidence="1" type="ORF">LOY88_004659</name>
</gene>
<reference evidence="1" key="1">
    <citation type="journal article" date="2022" name="bioRxiv">
        <title>Population genetic analysis of Ophidiomyces ophidiicola, the causative agent of snake fungal disease, indicates recent introductions to the USA.</title>
        <authorList>
            <person name="Ladner J.T."/>
            <person name="Palmer J.M."/>
            <person name="Ettinger C.L."/>
            <person name="Stajich J.E."/>
            <person name="Farrell T.M."/>
            <person name="Glorioso B.M."/>
            <person name="Lawson B."/>
            <person name="Price S.J."/>
            <person name="Stengle A.G."/>
            <person name="Grear D.A."/>
            <person name="Lorch J.M."/>
        </authorList>
    </citation>
    <scope>NUCLEOTIDE SEQUENCE</scope>
    <source>
        <strain evidence="1">NWHC 24266-5</strain>
    </source>
</reference>
<evidence type="ECO:0000313" key="1">
    <source>
        <dbReference type="EMBL" id="KAI2384407.1"/>
    </source>
</evidence>
<accession>A0ACB8UVW0</accession>